<evidence type="ECO:0000256" key="1">
    <source>
        <dbReference type="SAM" id="MobiDB-lite"/>
    </source>
</evidence>
<dbReference type="Proteomes" id="UP000314294">
    <property type="component" value="Unassembled WGS sequence"/>
</dbReference>
<dbReference type="EMBL" id="SRLO01000244">
    <property type="protein sequence ID" value="TNN64884.1"/>
    <property type="molecule type" value="Genomic_DNA"/>
</dbReference>
<name>A0A4Z2HIX3_9TELE</name>
<accession>A0A4Z2HIX3</accession>
<sequence>MGFSGRREVEAAGKQRRGDMPERRRYGGDYLFSCTPSYVKRIHSLLCSLAHEKPKSMRMDNLAFHCIGDKGLGMSKLKQLQQWGRKLHPILKPTTLSKPGRGNFSHEDAWRRLVLFEKSDSKRLGDKTLSSGSVSEFIFQSDEDIPDCEPECQAEGEAVCEAVCVEGCGWDEFTIGLLVANVLLRLLKYDGSERLLTPYIGLVQMKLVNNLWKKLQGFKITYQPKNIHMIRMSKAITKDLATSMLIGDLLVSLVINYELNYNLVSDVMKEHLLKPKQWSLKRFLRAATED</sequence>
<reference evidence="2 3" key="1">
    <citation type="submission" date="2019-03" db="EMBL/GenBank/DDBJ databases">
        <title>First draft genome of Liparis tanakae, snailfish: a comprehensive survey of snailfish specific genes.</title>
        <authorList>
            <person name="Kim W."/>
            <person name="Song I."/>
            <person name="Jeong J.-H."/>
            <person name="Kim D."/>
            <person name="Kim S."/>
            <person name="Ryu S."/>
            <person name="Song J.Y."/>
            <person name="Lee S.K."/>
        </authorList>
    </citation>
    <scope>NUCLEOTIDE SEQUENCE [LARGE SCALE GENOMIC DNA]</scope>
    <source>
        <tissue evidence="2">Muscle</tissue>
    </source>
</reference>
<proteinExistence type="predicted"/>
<feature type="region of interest" description="Disordered" evidence="1">
    <location>
        <begin position="1"/>
        <end position="22"/>
    </location>
</feature>
<protein>
    <submittedName>
        <fullName evidence="2">Uncharacterized protein</fullName>
    </submittedName>
</protein>
<gene>
    <name evidence="2" type="ORF">EYF80_024882</name>
</gene>
<organism evidence="2 3">
    <name type="scientific">Liparis tanakae</name>
    <name type="common">Tanaka's snailfish</name>
    <dbReference type="NCBI Taxonomy" id="230148"/>
    <lineage>
        <taxon>Eukaryota</taxon>
        <taxon>Metazoa</taxon>
        <taxon>Chordata</taxon>
        <taxon>Craniata</taxon>
        <taxon>Vertebrata</taxon>
        <taxon>Euteleostomi</taxon>
        <taxon>Actinopterygii</taxon>
        <taxon>Neopterygii</taxon>
        <taxon>Teleostei</taxon>
        <taxon>Neoteleostei</taxon>
        <taxon>Acanthomorphata</taxon>
        <taxon>Eupercaria</taxon>
        <taxon>Perciformes</taxon>
        <taxon>Cottioidei</taxon>
        <taxon>Cottales</taxon>
        <taxon>Liparidae</taxon>
        <taxon>Liparis</taxon>
    </lineage>
</organism>
<dbReference type="AlphaFoldDB" id="A0A4Z2HIX3"/>
<evidence type="ECO:0000313" key="3">
    <source>
        <dbReference type="Proteomes" id="UP000314294"/>
    </source>
</evidence>
<comment type="caution">
    <text evidence="2">The sequence shown here is derived from an EMBL/GenBank/DDBJ whole genome shotgun (WGS) entry which is preliminary data.</text>
</comment>
<evidence type="ECO:0000313" key="2">
    <source>
        <dbReference type="EMBL" id="TNN64884.1"/>
    </source>
</evidence>
<keyword evidence="3" id="KW-1185">Reference proteome</keyword>